<dbReference type="Gene3D" id="3.40.720.10">
    <property type="entry name" value="Alkaline Phosphatase, subunit A"/>
    <property type="match status" value="1"/>
</dbReference>
<organism evidence="6 7">
    <name type="scientific">Torulaspora globosa</name>
    <dbReference type="NCBI Taxonomy" id="48254"/>
    <lineage>
        <taxon>Eukaryota</taxon>
        <taxon>Fungi</taxon>
        <taxon>Dikarya</taxon>
        <taxon>Ascomycota</taxon>
        <taxon>Saccharomycotina</taxon>
        <taxon>Saccharomycetes</taxon>
        <taxon>Saccharomycetales</taxon>
        <taxon>Saccharomycetaceae</taxon>
        <taxon>Torulaspora</taxon>
    </lineage>
</organism>
<keyword evidence="5" id="KW-1133">Transmembrane helix</keyword>
<keyword evidence="5" id="KW-0812">Transmembrane</keyword>
<keyword evidence="7" id="KW-1185">Reference proteome</keyword>
<comment type="catalytic activity">
    <reaction evidence="1">
        <text>a phosphate monoester + H2O = an alcohol + phosphate</text>
        <dbReference type="Rhea" id="RHEA:15017"/>
        <dbReference type="ChEBI" id="CHEBI:15377"/>
        <dbReference type="ChEBI" id="CHEBI:30879"/>
        <dbReference type="ChEBI" id="CHEBI:43474"/>
        <dbReference type="ChEBI" id="CHEBI:67140"/>
        <dbReference type="EC" id="3.1.3.2"/>
    </reaction>
</comment>
<keyword evidence="5" id="KW-0472">Membrane</keyword>
<accession>A0A7G3ZA36</accession>
<reference evidence="6 7" key="1">
    <citation type="submission" date="2020-06" db="EMBL/GenBank/DDBJ databases">
        <title>The yeast mating-type switching endonuclease HO is a domesticated member of an unorthodox homing genetic element family.</title>
        <authorList>
            <person name="Coughlan A.Y."/>
            <person name="Lombardi L."/>
            <person name="Braun-Galleani S."/>
            <person name="Martos A.R."/>
            <person name="Galeote V."/>
            <person name="Bigey F."/>
            <person name="Dequin S."/>
            <person name="Byrne K.P."/>
            <person name="Wolfe K.H."/>
        </authorList>
    </citation>
    <scope>NUCLEOTIDE SEQUENCE [LARGE SCALE GENOMIC DNA]</scope>
    <source>
        <strain evidence="6 7">CBS764</strain>
    </source>
</reference>
<dbReference type="KEGG" id="tgb:HG536_0A01890"/>
<feature type="region of interest" description="Disordered" evidence="4">
    <location>
        <begin position="433"/>
        <end position="453"/>
    </location>
</feature>
<dbReference type="GeneID" id="59323469"/>
<dbReference type="RefSeq" id="XP_037137047.1">
    <property type="nucleotide sequence ID" value="XM_037281152.1"/>
</dbReference>
<gene>
    <name evidence="6" type="ORF">HG536_0A01890</name>
</gene>
<dbReference type="InterPro" id="IPR007312">
    <property type="entry name" value="Phosphoesterase"/>
</dbReference>
<dbReference type="PANTHER" id="PTHR31956">
    <property type="entry name" value="NON-SPECIFIC PHOSPHOLIPASE C4-RELATED"/>
    <property type="match status" value="1"/>
</dbReference>
<evidence type="ECO:0000256" key="1">
    <source>
        <dbReference type="ARBA" id="ARBA00000032"/>
    </source>
</evidence>
<dbReference type="EMBL" id="CP059246">
    <property type="protein sequence ID" value="QLL30372.1"/>
    <property type="molecule type" value="Genomic_DNA"/>
</dbReference>
<evidence type="ECO:0000256" key="4">
    <source>
        <dbReference type="SAM" id="MobiDB-lite"/>
    </source>
</evidence>
<sequence length="478" mass="51551">MKFVQLAAAAAVVGSGSLVSGAQVESSSASVSRTPRTYSTINPKASDIAKAASNATTNHFTSSVKGAAFDRMVVIWLENTDYDKAAGQEDMQWLASQGILLDNYWGVTHPSEPNYVASVGGDYFALDDDRFIALPANVSTVVDLLDSKSISWGEYEEHMPYSGFQGFNYSNQETFANDYVRKHNPLIIFDSVAQNQTRLGNIKNFTMFEKDLADKTLPQFFHITPNMTNDGHDSTIKVAANWSRSFLTPLLQNEYFTNNTLIVLTFDENDTYSIKNKVFTILLGGAVPEELKGTTDSTFYDQYSLISTPEANWDLPSLGRNDVNANVFQFVANKTNVTNRNVDTTYMVNNATYVGYLLDDTIPLPAPNVTAINMNGKPVLKAIVDKWGAEYSAQLSQSYFTSTTTTVSGSISEAPTTIKSASATITSASATTSGSTAAKNSTSSNGTRVSTKSSSGGAAAIAVLPVSGLLGLIVAYLL</sequence>
<dbReference type="EC" id="3.1.3.2" evidence="2"/>
<dbReference type="FunFam" id="3.40.720.10:FF:000043">
    <property type="entry name" value="Acid phosphatase PHOa"/>
    <property type="match status" value="1"/>
</dbReference>
<proteinExistence type="predicted"/>
<evidence type="ECO:0000256" key="5">
    <source>
        <dbReference type="SAM" id="Phobius"/>
    </source>
</evidence>
<dbReference type="Pfam" id="PF04185">
    <property type="entry name" value="Phosphoesterase"/>
    <property type="match status" value="1"/>
</dbReference>
<name>A0A7G3ZA36_9SACH</name>
<protein>
    <recommendedName>
        <fullName evidence="2">acid phosphatase</fullName>
        <ecNumber evidence="2">3.1.3.2</ecNumber>
    </recommendedName>
</protein>
<keyword evidence="3" id="KW-0378">Hydrolase</keyword>
<evidence type="ECO:0000256" key="2">
    <source>
        <dbReference type="ARBA" id="ARBA00012646"/>
    </source>
</evidence>
<dbReference type="OrthoDB" id="5135119at2759"/>
<dbReference type="AlphaFoldDB" id="A0A7G3ZA36"/>
<evidence type="ECO:0000313" key="6">
    <source>
        <dbReference type="EMBL" id="QLL30372.1"/>
    </source>
</evidence>
<dbReference type="Proteomes" id="UP000515788">
    <property type="component" value="Chromosome 1"/>
</dbReference>
<dbReference type="GO" id="GO:0009395">
    <property type="term" value="P:phospholipid catabolic process"/>
    <property type="evidence" value="ECO:0007669"/>
    <property type="project" value="TreeGrafter"/>
</dbReference>
<feature type="compositionally biased region" description="Low complexity" evidence="4">
    <location>
        <begin position="433"/>
        <end position="447"/>
    </location>
</feature>
<evidence type="ECO:0000313" key="7">
    <source>
        <dbReference type="Proteomes" id="UP000515788"/>
    </source>
</evidence>
<feature type="transmembrane region" description="Helical" evidence="5">
    <location>
        <begin position="457"/>
        <end position="477"/>
    </location>
</feature>
<dbReference type="PANTHER" id="PTHR31956:SF8">
    <property type="entry name" value="ACID PHOSPHATASE PHOA (AFU_ORTHOLOGUE AFUA_1G03570)"/>
    <property type="match status" value="1"/>
</dbReference>
<evidence type="ECO:0000256" key="3">
    <source>
        <dbReference type="ARBA" id="ARBA00022801"/>
    </source>
</evidence>
<dbReference type="InterPro" id="IPR017850">
    <property type="entry name" value="Alkaline_phosphatase_core_sf"/>
</dbReference>
<dbReference type="GO" id="GO:0003993">
    <property type="term" value="F:acid phosphatase activity"/>
    <property type="evidence" value="ECO:0007669"/>
    <property type="project" value="UniProtKB-EC"/>
</dbReference>